<gene>
    <name evidence="5" type="ORF">F1188_06630</name>
</gene>
<organism evidence="5 6">
    <name type="scientific">Roseospira marina</name>
    <dbReference type="NCBI Taxonomy" id="140057"/>
    <lineage>
        <taxon>Bacteria</taxon>
        <taxon>Pseudomonadati</taxon>
        <taxon>Pseudomonadota</taxon>
        <taxon>Alphaproteobacteria</taxon>
        <taxon>Rhodospirillales</taxon>
        <taxon>Rhodospirillaceae</taxon>
        <taxon>Roseospira</taxon>
    </lineage>
</organism>
<dbReference type="RefSeq" id="WP_150061600.1">
    <property type="nucleotide sequence ID" value="NZ_JACHII010000006.1"/>
</dbReference>
<dbReference type="Pfam" id="PF01418">
    <property type="entry name" value="HTH_6"/>
    <property type="match status" value="1"/>
</dbReference>
<dbReference type="InterPro" id="IPR009057">
    <property type="entry name" value="Homeodomain-like_sf"/>
</dbReference>
<comment type="caution">
    <text evidence="5">The sequence shown here is derived from an EMBL/GenBank/DDBJ whole genome shotgun (WGS) entry which is preliminary data.</text>
</comment>
<evidence type="ECO:0000313" key="6">
    <source>
        <dbReference type="Proteomes" id="UP000324065"/>
    </source>
</evidence>
<dbReference type="PANTHER" id="PTHR30514:SF18">
    <property type="entry name" value="RPIR-FAMILY TRANSCRIPTIONAL REGULATOR"/>
    <property type="match status" value="1"/>
</dbReference>
<accession>A0A5M6IE14</accession>
<dbReference type="GO" id="GO:1901135">
    <property type="term" value="P:carbohydrate derivative metabolic process"/>
    <property type="evidence" value="ECO:0007669"/>
    <property type="project" value="InterPro"/>
</dbReference>
<reference evidence="5 6" key="1">
    <citation type="submission" date="2019-09" db="EMBL/GenBank/DDBJ databases">
        <title>Genome sequence of Roseospira marina, one of the more divergent members of the non-sulfur purple photosynthetic bacterial family, the Rhodospirillaceae.</title>
        <authorList>
            <person name="Meyer T."/>
            <person name="Kyndt J."/>
        </authorList>
    </citation>
    <scope>NUCLEOTIDE SEQUENCE [LARGE SCALE GENOMIC DNA]</scope>
    <source>
        <strain evidence="5 6">DSM 15113</strain>
    </source>
</reference>
<dbReference type="OrthoDB" id="3237351at2"/>
<dbReference type="GO" id="GO:0003700">
    <property type="term" value="F:DNA-binding transcription factor activity"/>
    <property type="evidence" value="ECO:0007669"/>
    <property type="project" value="InterPro"/>
</dbReference>
<sequence length="304" mass="33748">MRPDPRADGLDSVATRLQQMFETLGRREKDVAREILRDYPISALTTVASLADRSGVSTATVLRLVQRLGLEGYGEFQEAIKGDLNRLLHSPSDRLSAFQATEDKASPFLQRMLERSAGNLTRSFDGVVDADFRQVVETLADPKRRIYCIGGRYSHHIIGLLVDYLGVLRDGVQMVSGQPDVWSRYLLEVDARSVVIVADIRRYQRTVQRFCRLAAERGASVVALSDPWAEPGDFGAEHLFRLPTASPSLMDSYAVPLVFVEALVGALAERLGPALKARLAECEAMDCIETDLRRAWPGTGKQEE</sequence>
<proteinExistence type="predicted"/>
<evidence type="ECO:0000256" key="2">
    <source>
        <dbReference type="ARBA" id="ARBA00023125"/>
    </source>
</evidence>
<keyword evidence="3" id="KW-0804">Transcription</keyword>
<dbReference type="SUPFAM" id="SSF46689">
    <property type="entry name" value="Homeodomain-like"/>
    <property type="match status" value="1"/>
</dbReference>
<evidence type="ECO:0000256" key="1">
    <source>
        <dbReference type="ARBA" id="ARBA00023015"/>
    </source>
</evidence>
<dbReference type="AlphaFoldDB" id="A0A5M6IE14"/>
<feature type="domain" description="HTH rpiR-type" evidence="4">
    <location>
        <begin position="11"/>
        <end position="87"/>
    </location>
</feature>
<dbReference type="Gene3D" id="1.10.10.10">
    <property type="entry name" value="Winged helix-like DNA-binding domain superfamily/Winged helix DNA-binding domain"/>
    <property type="match status" value="1"/>
</dbReference>
<protein>
    <submittedName>
        <fullName evidence="5">MurR/RpiR family transcriptional regulator</fullName>
    </submittedName>
</protein>
<dbReference type="Pfam" id="PF01380">
    <property type="entry name" value="SIS"/>
    <property type="match status" value="1"/>
</dbReference>
<dbReference type="GO" id="GO:0003677">
    <property type="term" value="F:DNA binding"/>
    <property type="evidence" value="ECO:0007669"/>
    <property type="project" value="UniProtKB-KW"/>
</dbReference>
<keyword evidence="6" id="KW-1185">Reference proteome</keyword>
<dbReference type="PROSITE" id="PS51071">
    <property type="entry name" value="HTH_RPIR"/>
    <property type="match status" value="1"/>
</dbReference>
<dbReference type="InterPro" id="IPR036388">
    <property type="entry name" value="WH-like_DNA-bd_sf"/>
</dbReference>
<dbReference type="GO" id="GO:0097367">
    <property type="term" value="F:carbohydrate derivative binding"/>
    <property type="evidence" value="ECO:0007669"/>
    <property type="project" value="InterPro"/>
</dbReference>
<dbReference type="PANTHER" id="PTHR30514">
    <property type="entry name" value="GLUCOKINASE"/>
    <property type="match status" value="1"/>
</dbReference>
<dbReference type="EMBL" id="VWPJ01000004">
    <property type="protein sequence ID" value="KAA5606531.1"/>
    <property type="molecule type" value="Genomic_DNA"/>
</dbReference>
<keyword evidence="1" id="KW-0805">Transcription regulation</keyword>
<keyword evidence="2" id="KW-0238">DNA-binding</keyword>
<dbReference type="SUPFAM" id="SSF53697">
    <property type="entry name" value="SIS domain"/>
    <property type="match status" value="1"/>
</dbReference>
<dbReference type="InterPro" id="IPR001347">
    <property type="entry name" value="SIS_dom"/>
</dbReference>
<evidence type="ECO:0000256" key="3">
    <source>
        <dbReference type="ARBA" id="ARBA00023163"/>
    </source>
</evidence>
<dbReference type="Proteomes" id="UP000324065">
    <property type="component" value="Unassembled WGS sequence"/>
</dbReference>
<dbReference type="Gene3D" id="3.40.50.10490">
    <property type="entry name" value="Glucose-6-phosphate isomerase like protein, domain 1"/>
    <property type="match status" value="1"/>
</dbReference>
<dbReference type="CDD" id="cd05013">
    <property type="entry name" value="SIS_RpiR"/>
    <property type="match status" value="1"/>
</dbReference>
<name>A0A5M6IE14_9PROT</name>
<dbReference type="InterPro" id="IPR000281">
    <property type="entry name" value="HTH_RpiR"/>
</dbReference>
<dbReference type="InterPro" id="IPR046348">
    <property type="entry name" value="SIS_dom_sf"/>
</dbReference>
<evidence type="ECO:0000259" key="4">
    <source>
        <dbReference type="PROSITE" id="PS51071"/>
    </source>
</evidence>
<dbReference type="InterPro" id="IPR035472">
    <property type="entry name" value="RpiR-like_SIS"/>
</dbReference>
<evidence type="ECO:0000313" key="5">
    <source>
        <dbReference type="EMBL" id="KAA5606531.1"/>
    </source>
</evidence>
<dbReference type="InterPro" id="IPR047640">
    <property type="entry name" value="RpiR-like"/>
</dbReference>